<protein>
    <submittedName>
        <fullName evidence="2">Uncharacterized protein</fullName>
    </submittedName>
</protein>
<evidence type="ECO:0000313" key="2">
    <source>
        <dbReference type="EMBL" id="GBB84095.1"/>
    </source>
</evidence>
<keyword evidence="4" id="KW-1185">Reference proteome</keyword>
<dbReference type="EMBL" id="BEXD01000083">
    <property type="protein sequence ID" value="GBB84095.1"/>
    <property type="molecule type" value="Genomic_DNA"/>
</dbReference>
<accession>A0A2Z6Q3X8</accession>
<dbReference type="Proteomes" id="UP000247702">
    <property type="component" value="Unassembled WGS sequence"/>
</dbReference>
<organism evidence="2 4">
    <name type="scientific">Rhizophagus clarus</name>
    <dbReference type="NCBI Taxonomy" id="94130"/>
    <lineage>
        <taxon>Eukaryota</taxon>
        <taxon>Fungi</taxon>
        <taxon>Fungi incertae sedis</taxon>
        <taxon>Mucoromycota</taxon>
        <taxon>Glomeromycotina</taxon>
        <taxon>Glomeromycetes</taxon>
        <taxon>Glomerales</taxon>
        <taxon>Glomeraceae</taxon>
        <taxon>Rhizophagus</taxon>
    </lineage>
</organism>
<dbReference type="EMBL" id="BLAL01000239">
    <property type="protein sequence ID" value="GES94943.1"/>
    <property type="molecule type" value="Genomic_DNA"/>
</dbReference>
<feature type="region of interest" description="Disordered" evidence="1">
    <location>
        <begin position="116"/>
        <end position="151"/>
    </location>
</feature>
<evidence type="ECO:0000313" key="3">
    <source>
        <dbReference type="EMBL" id="GES94943.1"/>
    </source>
</evidence>
<reference evidence="2 4" key="1">
    <citation type="submission" date="2017-11" db="EMBL/GenBank/DDBJ databases">
        <title>The genome of Rhizophagus clarus HR1 reveals common genetic basis of auxotrophy among arbuscular mycorrhizal fungi.</title>
        <authorList>
            <person name="Kobayashi Y."/>
        </authorList>
    </citation>
    <scope>NUCLEOTIDE SEQUENCE [LARGE SCALE GENOMIC DNA]</scope>
    <source>
        <strain evidence="2 4">HR1</strain>
    </source>
</reference>
<feature type="compositionally biased region" description="Basic and acidic residues" evidence="1">
    <location>
        <begin position="142"/>
        <end position="151"/>
    </location>
</feature>
<dbReference type="AlphaFoldDB" id="A0A2Z6Q3X8"/>
<dbReference type="Proteomes" id="UP000615446">
    <property type="component" value="Unassembled WGS sequence"/>
</dbReference>
<evidence type="ECO:0000256" key="1">
    <source>
        <dbReference type="SAM" id="MobiDB-lite"/>
    </source>
</evidence>
<proteinExistence type="predicted"/>
<name>A0A2Z6Q3X8_9GLOM</name>
<reference evidence="3" key="2">
    <citation type="submission" date="2019-10" db="EMBL/GenBank/DDBJ databases">
        <title>Conservation and host-specific expression of non-tandemly repeated heterogenous ribosome RNA gene in arbuscular mycorrhizal fungi.</title>
        <authorList>
            <person name="Maeda T."/>
            <person name="Kobayashi Y."/>
            <person name="Nakagawa T."/>
            <person name="Ezawa T."/>
            <person name="Yamaguchi K."/>
            <person name="Bino T."/>
            <person name="Nishimoto Y."/>
            <person name="Shigenobu S."/>
            <person name="Kawaguchi M."/>
        </authorList>
    </citation>
    <scope>NUCLEOTIDE SEQUENCE</scope>
    <source>
        <strain evidence="3">HR1</strain>
    </source>
</reference>
<sequence>MMTKRDFLISQFGDHTHSKNYQHYSEYLAISGTLNSILFNLGEWVAQKAFEPVDGYLATLVDDMPDDKNPKVNNPLHDEMDDIITDTNQQSFRTIPDVPSEPIPVITTSLMLTAKSGNNKSGEKIPPSQPKGGKDQPNSGQKSHDKKSQKIEKVIVMQEFPVHLKNSIRDVSLYDIPVEWSHELLTHLTIWAQS</sequence>
<gene>
    <name evidence="3" type="ORF">RCL2_002163700</name>
    <name evidence="2" type="ORF">RclHR1_10720006</name>
</gene>
<evidence type="ECO:0000313" key="4">
    <source>
        <dbReference type="Proteomes" id="UP000247702"/>
    </source>
</evidence>
<comment type="caution">
    <text evidence="2">The sequence shown here is derived from an EMBL/GenBank/DDBJ whole genome shotgun (WGS) entry which is preliminary data.</text>
</comment>